<evidence type="ECO:0000313" key="2">
    <source>
        <dbReference type="Proteomes" id="UP001499930"/>
    </source>
</evidence>
<accession>A0ABP6L4G6</accession>
<reference evidence="2" key="1">
    <citation type="journal article" date="2019" name="Int. J. Syst. Evol. Microbiol.">
        <title>The Global Catalogue of Microorganisms (GCM) 10K type strain sequencing project: providing services to taxonomists for standard genome sequencing and annotation.</title>
        <authorList>
            <consortium name="The Broad Institute Genomics Platform"/>
            <consortium name="The Broad Institute Genome Sequencing Center for Infectious Disease"/>
            <person name="Wu L."/>
            <person name="Ma J."/>
        </authorList>
    </citation>
    <scope>NUCLEOTIDE SEQUENCE [LARGE SCALE GENOMIC DNA]</scope>
    <source>
        <strain evidence="2">JCM 3106</strain>
    </source>
</reference>
<proteinExistence type="predicted"/>
<organism evidence="1 2">
    <name type="scientific">Streptosporangium longisporum</name>
    <dbReference type="NCBI Taxonomy" id="46187"/>
    <lineage>
        <taxon>Bacteria</taxon>
        <taxon>Bacillati</taxon>
        <taxon>Actinomycetota</taxon>
        <taxon>Actinomycetes</taxon>
        <taxon>Streptosporangiales</taxon>
        <taxon>Streptosporangiaceae</taxon>
        <taxon>Streptosporangium</taxon>
    </lineage>
</organism>
<dbReference type="EMBL" id="BAAAWD010000019">
    <property type="protein sequence ID" value="GAA3032422.1"/>
    <property type="molecule type" value="Genomic_DNA"/>
</dbReference>
<evidence type="ECO:0000313" key="1">
    <source>
        <dbReference type="EMBL" id="GAA3032422.1"/>
    </source>
</evidence>
<gene>
    <name evidence="1" type="ORF">GCM10017559_69620</name>
</gene>
<dbReference type="Proteomes" id="UP001499930">
    <property type="component" value="Unassembled WGS sequence"/>
</dbReference>
<sequence length="225" mass="24099">MNDTFEERLLAALRTEMATRAARGPAPVPGRFSGHRLAWAGAGLAVAAAVAVPLAIGSQTPAYALTRNADGSISLTIHEFRDPEQVERDLADLGVRADITYLPLGRRCGNVRASFVEGDDVGVSAERLESTDPAVLTEARRRMKNLASAKAIRPENGITIDPRHIRAGQTVMIEVQENPVRPDRERPGVAWAFTGRLTEGPIAPCRVVDDPAAFEIGDGTPPPGH</sequence>
<name>A0ABP6L4G6_9ACTN</name>
<keyword evidence="2" id="KW-1185">Reference proteome</keyword>
<comment type="caution">
    <text evidence="1">The sequence shown here is derived from an EMBL/GenBank/DDBJ whole genome shotgun (WGS) entry which is preliminary data.</text>
</comment>
<protein>
    <recommendedName>
        <fullName evidence="3">DUF1707 domain-containing protein</fullName>
    </recommendedName>
</protein>
<dbReference type="RefSeq" id="WP_344904042.1">
    <property type="nucleotide sequence ID" value="NZ_BAAAWD010000019.1"/>
</dbReference>
<evidence type="ECO:0008006" key="3">
    <source>
        <dbReference type="Google" id="ProtNLM"/>
    </source>
</evidence>